<dbReference type="AlphaFoldDB" id="A0A062VGE9"/>
<dbReference type="Proteomes" id="UP000027100">
    <property type="component" value="Unassembled WGS sequence"/>
</dbReference>
<dbReference type="EMBL" id="ARYM01000010">
    <property type="protein sequence ID" value="KCZ98558.1"/>
    <property type="molecule type" value="Genomic_DNA"/>
</dbReference>
<dbReference type="PATRIC" id="fig|1280954.3.peg.2046"/>
<keyword evidence="4 6" id="KW-0472">Membrane</keyword>
<name>A0A062VGE9_9PROT</name>
<feature type="transmembrane region" description="Helical" evidence="6">
    <location>
        <begin position="6"/>
        <end position="27"/>
    </location>
</feature>
<dbReference type="GO" id="GO:0016020">
    <property type="term" value="C:membrane"/>
    <property type="evidence" value="ECO:0007669"/>
    <property type="project" value="UniProtKB-SubCell"/>
</dbReference>
<reference evidence="7 8" key="1">
    <citation type="journal article" date="2014" name="Antonie Van Leeuwenhoek">
        <title>Hyphomonas beringensis sp. nov. and Hyphomonas chukchiensis sp. nov., isolated from surface seawater of the Bering Sea and Chukchi Sea.</title>
        <authorList>
            <person name="Li C."/>
            <person name="Lai Q."/>
            <person name="Li G."/>
            <person name="Dong C."/>
            <person name="Wang J."/>
            <person name="Liao Y."/>
            <person name="Shao Z."/>
        </authorList>
    </citation>
    <scope>NUCLEOTIDE SEQUENCE [LARGE SCALE GENOMIC DNA]</scope>
    <source>
        <strain evidence="7 8">PS728</strain>
    </source>
</reference>
<feature type="transmembrane region" description="Helical" evidence="6">
    <location>
        <begin position="69"/>
        <end position="89"/>
    </location>
</feature>
<keyword evidence="8" id="KW-1185">Reference proteome</keyword>
<gene>
    <name evidence="7" type="ORF">HPO_10105</name>
</gene>
<evidence type="ECO:0000256" key="2">
    <source>
        <dbReference type="ARBA" id="ARBA00022692"/>
    </source>
</evidence>
<dbReference type="InterPro" id="IPR003689">
    <property type="entry name" value="ZIP"/>
</dbReference>
<comment type="caution">
    <text evidence="7">The sequence shown here is derived from an EMBL/GenBank/DDBJ whole genome shotgun (WGS) entry which is preliminary data.</text>
</comment>
<evidence type="ECO:0000313" key="8">
    <source>
        <dbReference type="Proteomes" id="UP000027100"/>
    </source>
</evidence>
<evidence type="ECO:0000256" key="1">
    <source>
        <dbReference type="ARBA" id="ARBA00004141"/>
    </source>
</evidence>
<dbReference type="STRING" id="1280954.HPO_10105"/>
<feature type="region of interest" description="Disordered" evidence="5">
    <location>
        <begin position="248"/>
        <end position="271"/>
    </location>
</feature>
<comment type="subcellular location">
    <subcellularLocation>
        <location evidence="1">Membrane</location>
        <topology evidence="1">Multi-pass membrane protein</topology>
    </subcellularLocation>
</comment>
<dbReference type="eggNOG" id="COG0428">
    <property type="taxonomic scope" value="Bacteria"/>
</dbReference>
<accession>A0A062VGE9</accession>
<feature type="compositionally biased region" description="Basic and acidic residues" evidence="5">
    <location>
        <begin position="248"/>
        <end position="262"/>
    </location>
</feature>
<feature type="transmembrane region" description="Helical" evidence="6">
    <location>
        <begin position="190"/>
        <end position="211"/>
    </location>
</feature>
<evidence type="ECO:0000313" key="7">
    <source>
        <dbReference type="EMBL" id="KCZ98558.1"/>
    </source>
</evidence>
<evidence type="ECO:0000256" key="3">
    <source>
        <dbReference type="ARBA" id="ARBA00022989"/>
    </source>
</evidence>
<organism evidence="7 8">
    <name type="scientific">Hyphomonas polymorpha PS728</name>
    <dbReference type="NCBI Taxonomy" id="1280954"/>
    <lineage>
        <taxon>Bacteria</taxon>
        <taxon>Pseudomonadati</taxon>
        <taxon>Pseudomonadota</taxon>
        <taxon>Alphaproteobacteria</taxon>
        <taxon>Hyphomonadales</taxon>
        <taxon>Hyphomonadaceae</taxon>
        <taxon>Hyphomonas</taxon>
    </lineage>
</organism>
<protein>
    <submittedName>
        <fullName evidence="7">Zinc/iron ABC transporter permease</fullName>
    </submittedName>
</protein>
<keyword evidence="3 6" id="KW-1133">Transmembrane helix</keyword>
<feature type="transmembrane region" description="Helical" evidence="6">
    <location>
        <begin position="223"/>
        <end position="241"/>
    </location>
</feature>
<sequence>MPLSLQAPILFGLLAALVTSAGLIAVAVRSEWTVRQSGLFSLAAGGMLISLTLLHIAPEALVMNGRAPYFMLAGFFGGLLLSSGISTIFPEKAGGRSQALTPLLAVGLHSFLDGVIYSVTFAASFEAGVYASTSLIMHEFAEGVIAFAILARHGFRVREAVIWAFLAAGATTPLGALVSGLFVNGLGPDVVAALYAISAGLLIYVATGPLMQPLKEEPPLRGVAALGAGILIAMLLLLAPLHGHGGHDHAHDHDHDHIHLLKDPSGIHPSD</sequence>
<keyword evidence="2 6" id="KW-0812">Transmembrane</keyword>
<evidence type="ECO:0000256" key="6">
    <source>
        <dbReference type="SAM" id="Phobius"/>
    </source>
</evidence>
<feature type="transmembrane region" description="Helical" evidence="6">
    <location>
        <begin position="162"/>
        <end position="184"/>
    </location>
</feature>
<evidence type="ECO:0000256" key="4">
    <source>
        <dbReference type="ARBA" id="ARBA00023136"/>
    </source>
</evidence>
<dbReference type="GO" id="GO:0046873">
    <property type="term" value="F:metal ion transmembrane transporter activity"/>
    <property type="evidence" value="ECO:0007669"/>
    <property type="project" value="InterPro"/>
</dbReference>
<dbReference type="OrthoDB" id="9806593at2"/>
<dbReference type="Pfam" id="PF02535">
    <property type="entry name" value="Zip"/>
    <property type="match status" value="1"/>
</dbReference>
<feature type="transmembrane region" description="Helical" evidence="6">
    <location>
        <begin position="101"/>
        <end position="123"/>
    </location>
</feature>
<proteinExistence type="predicted"/>
<feature type="transmembrane region" description="Helical" evidence="6">
    <location>
        <begin position="39"/>
        <end position="57"/>
    </location>
</feature>
<evidence type="ECO:0000256" key="5">
    <source>
        <dbReference type="SAM" id="MobiDB-lite"/>
    </source>
</evidence>